<keyword evidence="3" id="KW-1003">Cell membrane</keyword>
<dbReference type="InterPro" id="IPR050901">
    <property type="entry name" value="BP-dep_ABC_trans_perm"/>
</dbReference>
<evidence type="ECO:0000313" key="9">
    <source>
        <dbReference type="EMBL" id="MCW6508763.1"/>
    </source>
</evidence>
<dbReference type="GO" id="GO:0055085">
    <property type="term" value="P:transmembrane transport"/>
    <property type="evidence" value="ECO:0007669"/>
    <property type="project" value="InterPro"/>
</dbReference>
<dbReference type="InterPro" id="IPR000515">
    <property type="entry name" value="MetI-like"/>
</dbReference>
<evidence type="ECO:0000256" key="1">
    <source>
        <dbReference type="ARBA" id="ARBA00004651"/>
    </source>
</evidence>
<comment type="subcellular location">
    <subcellularLocation>
        <location evidence="1 7">Cell membrane</location>
        <topology evidence="1 7">Multi-pass membrane protein</topology>
    </subcellularLocation>
</comment>
<dbReference type="PROSITE" id="PS50928">
    <property type="entry name" value="ABC_TM1"/>
    <property type="match status" value="1"/>
</dbReference>
<evidence type="ECO:0000259" key="8">
    <source>
        <dbReference type="PROSITE" id="PS50928"/>
    </source>
</evidence>
<dbReference type="CDD" id="cd06261">
    <property type="entry name" value="TM_PBP2"/>
    <property type="match status" value="1"/>
</dbReference>
<comment type="similarity">
    <text evidence="7">Belongs to the binding-protein-dependent transport system permease family.</text>
</comment>
<keyword evidence="10" id="KW-1185">Reference proteome</keyword>
<feature type="transmembrane region" description="Helical" evidence="7">
    <location>
        <begin position="12"/>
        <end position="30"/>
    </location>
</feature>
<name>A0AA42CIP1_9HYPH</name>
<dbReference type="PANTHER" id="PTHR32243:SF18">
    <property type="entry name" value="INNER MEMBRANE ABC TRANSPORTER PERMEASE PROTEIN YCJP"/>
    <property type="match status" value="1"/>
</dbReference>
<dbReference type="AlphaFoldDB" id="A0AA42CIP1"/>
<keyword evidence="4 7" id="KW-0812">Transmembrane</keyword>
<dbReference type="Gene3D" id="1.10.3720.10">
    <property type="entry name" value="MetI-like"/>
    <property type="match status" value="1"/>
</dbReference>
<feature type="transmembrane region" description="Helical" evidence="7">
    <location>
        <begin position="72"/>
        <end position="98"/>
    </location>
</feature>
<keyword evidence="6 7" id="KW-0472">Membrane</keyword>
<protein>
    <submittedName>
        <fullName evidence="9">Carbohydrate ABC transporter permease</fullName>
    </submittedName>
</protein>
<evidence type="ECO:0000256" key="4">
    <source>
        <dbReference type="ARBA" id="ARBA00022692"/>
    </source>
</evidence>
<keyword evidence="2 7" id="KW-0813">Transport</keyword>
<keyword evidence="5 7" id="KW-1133">Transmembrane helix</keyword>
<dbReference type="RefSeq" id="WP_282585134.1">
    <property type="nucleotide sequence ID" value="NZ_JAMOIM010000007.1"/>
</dbReference>
<evidence type="ECO:0000256" key="2">
    <source>
        <dbReference type="ARBA" id="ARBA00022448"/>
    </source>
</evidence>
<dbReference type="SUPFAM" id="SSF161098">
    <property type="entry name" value="MetI-like"/>
    <property type="match status" value="1"/>
</dbReference>
<evidence type="ECO:0000313" key="10">
    <source>
        <dbReference type="Proteomes" id="UP001165667"/>
    </source>
</evidence>
<feature type="transmembrane region" description="Helical" evidence="7">
    <location>
        <begin position="110"/>
        <end position="132"/>
    </location>
</feature>
<gene>
    <name evidence="9" type="ORF">M8523_12115</name>
</gene>
<dbReference type="EMBL" id="JAMOIM010000007">
    <property type="protein sequence ID" value="MCW6508763.1"/>
    <property type="molecule type" value="Genomic_DNA"/>
</dbReference>
<sequence>MRRLIANGLFRLLLWGAVAVVLFPVFWVVLTSVKPPELSQALPPVWNFTPTLQSYSDVLGGNTYTSQAFGTLMAHSLVVTVASTLLGLIVGVPAAYALARFRFRGKKGTANWILSTIMFPPAVSVVPIFILASKLNLTDTFPCLIVPYAAFGLPMVIWMLRSFIKQIPYEIEEAATVDGASQGAVLWHIVFPLLMPGIVAASLLSAMLAWNEFLFALTLTRSAAKTAPVGISEFTNMYGTQWGSLTAAATVTVAPILVATMLLRRRLVEGLTFGAVK</sequence>
<organism evidence="9 10">
    <name type="scientific">Lichenifustis flavocetrariae</name>
    <dbReference type="NCBI Taxonomy" id="2949735"/>
    <lineage>
        <taxon>Bacteria</taxon>
        <taxon>Pseudomonadati</taxon>
        <taxon>Pseudomonadota</taxon>
        <taxon>Alphaproteobacteria</taxon>
        <taxon>Hyphomicrobiales</taxon>
        <taxon>Lichenihabitantaceae</taxon>
        <taxon>Lichenifustis</taxon>
    </lineage>
</organism>
<proteinExistence type="inferred from homology"/>
<dbReference type="InterPro" id="IPR035906">
    <property type="entry name" value="MetI-like_sf"/>
</dbReference>
<feature type="transmembrane region" description="Helical" evidence="7">
    <location>
        <begin position="144"/>
        <end position="164"/>
    </location>
</feature>
<dbReference type="Proteomes" id="UP001165667">
    <property type="component" value="Unassembled WGS sequence"/>
</dbReference>
<feature type="domain" description="ABC transmembrane type-1" evidence="8">
    <location>
        <begin position="73"/>
        <end position="263"/>
    </location>
</feature>
<evidence type="ECO:0000256" key="6">
    <source>
        <dbReference type="ARBA" id="ARBA00023136"/>
    </source>
</evidence>
<evidence type="ECO:0000256" key="7">
    <source>
        <dbReference type="RuleBase" id="RU363032"/>
    </source>
</evidence>
<feature type="transmembrane region" description="Helical" evidence="7">
    <location>
        <begin position="242"/>
        <end position="263"/>
    </location>
</feature>
<evidence type="ECO:0000256" key="3">
    <source>
        <dbReference type="ARBA" id="ARBA00022475"/>
    </source>
</evidence>
<reference evidence="9" key="1">
    <citation type="submission" date="2022-05" db="EMBL/GenBank/DDBJ databases">
        <authorList>
            <person name="Pankratov T."/>
        </authorList>
    </citation>
    <scope>NUCLEOTIDE SEQUENCE</scope>
    <source>
        <strain evidence="9">BP6-180914</strain>
    </source>
</reference>
<evidence type="ECO:0000256" key="5">
    <source>
        <dbReference type="ARBA" id="ARBA00022989"/>
    </source>
</evidence>
<dbReference type="PANTHER" id="PTHR32243">
    <property type="entry name" value="MALTOSE TRANSPORT SYSTEM PERMEASE-RELATED"/>
    <property type="match status" value="1"/>
</dbReference>
<dbReference type="Pfam" id="PF00528">
    <property type="entry name" value="BPD_transp_1"/>
    <property type="match status" value="1"/>
</dbReference>
<comment type="caution">
    <text evidence="9">The sequence shown here is derived from an EMBL/GenBank/DDBJ whole genome shotgun (WGS) entry which is preliminary data.</text>
</comment>
<feature type="transmembrane region" description="Helical" evidence="7">
    <location>
        <begin position="185"/>
        <end position="210"/>
    </location>
</feature>
<accession>A0AA42CIP1</accession>
<dbReference type="GO" id="GO:0005886">
    <property type="term" value="C:plasma membrane"/>
    <property type="evidence" value="ECO:0007669"/>
    <property type="project" value="UniProtKB-SubCell"/>
</dbReference>